<reference evidence="2" key="1">
    <citation type="journal article" date="2014" name="Cell">
        <title>The Architecture of a Scrambled Genome Reveals Massive Levels of Genomic Rearrangement during Development.</title>
        <authorList>
            <person name="Chen X."/>
            <person name="Bracht J.R."/>
            <person name="Goldman A.D."/>
            <person name="Dolzhenko E."/>
            <person name="Clay D.M."/>
            <person name="Swart E.C."/>
            <person name="Perlman D.H."/>
            <person name="Doak T.G."/>
            <person name="Stuart A."/>
            <person name="Amemiya C.T."/>
            <person name="Sebra R.P."/>
            <person name="Landweber L.F."/>
        </authorList>
    </citation>
    <scope>NUCLEOTIDE SEQUENCE [LARGE SCALE GENOMIC DNA]</scope>
    <source>
        <strain evidence="2">JRB310</strain>
    </source>
</reference>
<dbReference type="AlphaFoldDB" id="A0A073HYS2"/>
<keyword evidence="2" id="KW-1185">Reference proteome</keyword>
<sequence length="102" mass="12127">MIKKALIEVKKVEVMFGANDLDGENIFFRSRQQEERQKDFKKFISSHKQLQEALKIVKSEKLLNQKTHVINQVSNQIKKVIQELLNGRNETLMKWKEFNPEK</sequence>
<protein>
    <submittedName>
        <fullName evidence="1">Uncharacterized protein</fullName>
    </submittedName>
</protein>
<accession>A0A073HYS2</accession>
<evidence type="ECO:0000313" key="2">
    <source>
        <dbReference type="Proteomes" id="UP000053232"/>
    </source>
</evidence>
<dbReference type="Proteomes" id="UP000053232">
    <property type="component" value="Unassembled WGS sequence"/>
</dbReference>
<dbReference type="EMBL" id="ARYC01000106">
    <property type="protein sequence ID" value="KEJ83163.1"/>
    <property type="molecule type" value="Genomic_DNA"/>
</dbReference>
<organism evidence="1 2">
    <name type="scientific">Oxytricha trifallax</name>
    <dbReference type="NCBI Taxonomy" id="1172189"/>
    <lineage>
        <taxon>Eukaryota</taxon>
        <taxon>Sar</taxon>
        <taxon>Alveolata</taxon>
        <taxon>Ciliophora</taxon>
        <taxon>Intramacronucleata</taxon>
        <taxon>Spirotrichea</taxon>
        <taxon>Stichotrichia</taxon>
        <taxon>Sporadotrichida</taxon>
        <taxon>Oxytrichidae</taxon>
        <taxon>Oxytrichinae</taxon>
        <taxon>Oxytricha</taxon>
    </lineage>
</organism>
<evidence type="ECO:0000313" key="1">
    <source>
        <dbReference type="EMBL" id="KEJ83163.1"/>
    </source>
</evidence>
<gene>
    <name evidence="1" type="ORF">OXYTRIMIC_426</name>
</gene>
<comment type="caution">
    <text evidence="1">The sequence shown here is derived from an EMBL/GenBank/DDBJ whole genome shotgun (WGS) entry which is preliminary data.</text>
</comment>
<name>A0A073HYS2_9SPIT</name>
<proteinExistence type="predicted"/>